<sequence>MACSAESVTEKGADLLPTLIIFDLDDCLWTPEMHELSDMPSKPIEGPLDPNNPSDSALGTIGMGVPKDNRGGWGSYSDGEEVVELYHGARLALRELVTNPLYKNVQIGVASTSLEPSYSRACIAGIEITEGVFLKDIISYDQIGRSGKLTSRKTSHFKLIHEESGVPFEDMLFFDDCNWGDHVGDLNREFGVLGIRTPSGLQINEFHEGLETFSRERRRDAVKV</sequence>
<keyword evidence="2" id="KW-1185">Reference proteome</keyword>
<dbReference type="SFLD" id="SFLDG01131">
    <property type="entry name" value="C1.5.2:_MDP_Like"/>
    <property type="match status" value="1"/>
</dbReference>
<protein>
    <recommendedName>
        <fullName evidence="3">Magnesium-dependent phosphatase-1</fullName>
    </recommendedName>
</protein>
<dbReference type="InterPro" id="IPR010036">
    <property type="entry name" value="MDP_1_eu_arc"/>
</dbReference>
<organism evidence="1 2">
    <name type="scientific">Cyclotella atomus</name>
    <dbReference type="NCBI Taxonomy" id="382360"/>
    <lineage>
        <taxon>Eukaryota</taxon>
        <taxon>Sar</taxon>
        <taxon>Stramenopiles</taxon>
        <taxon>Ochrophyta</taxon>
        <taxon>Bacillariophyta</taxon>
        <taxon>Coscinodiscophyceae</taxon>
        <taxon>Thalassiosirophycidae</taxon>
        <taxon>Stephanodiscales</taxon>
        <taxon>Stephanodiscaceae</taxon>
        <taxon>Cyclotella</taxon>
    </lineage>
</organism>
<reference evidence="1 2" key="1">
    <citation type="submission" date="2024-10" db="EMBL/GenBank/DDBJ databases">
        <title>Updated reference genomes for cyclostephanoid diatoms.</title>
        <authorList>
            <person name="Roberts W.R."/>
            <person name="Alverson A.J."/>
        </authorList>
    </citation>
    <scope>NUCLEOTIDE SEQUENCE [LARGE SCALE GENOMIC DNA]</scope>
    <source>
        <strain evidence="1 2">AJA010-31</strain>
    </source>
</reference>
<dbReference type="SFLD" id="SFLDS00003">
    <property type="entry name" value="Haloacid_Dehalogenase"/>
    <property type="match status" value="1"/>
</dbReference>
<evidence type="ECO:0000313" key="1">
    <source>
        <dbReference type="EMBL" id="KAL3786623.1"/>
    </source>
</evidence>
<evidence type="ECO:0000313" key="2">
    <source>
        <dbReference type="Proteomes" id="UP001530400"/>
    </source>
</evidence>
<comment type="caution">
    <text evidence="1">The sequence shown here is derived from an EMBL/GenBank/DDBJ whole genome shotgun (WGS) entry which is preliminary data.</text>
</comment>
<proteinExistence type="predicted"/>
<dbReference type="SUPFAM" id="SSF56784">
    <property type="entry name" value="HAD-like"/>
    <property type="match status" value="1"/>
</dbReference>
<name>A0ABD3PEY0_9STRA</name>
<evidence type="ECO:0008006" key="3">
    <source>
        <dbReference type="Google" id="ProtNLM"/>
    </source>
</evidence>
<dbReference type="InterPro" id="IPR023214">
    <property type="entry name" value="HAD_sf"/>
</dbReference>
<dbReference type="PANTHER" id="PTHR17901">
    <property type="entry name" value="MAGNESIUM-DEPENDENT PHOSPHATASE 1 MDP1"/>
    <property type="match status" value="1"/>
</dbReference>
<dbReference type="Pfam" id="PF12689">
    <property type="entry name" value="Acid_PPase"/>
    <property type="match status" value="1"/>
</dbReference>
<dbReference type="Gene3D" id="3.40.50.1000">
    <property type="entry name" value="HAD superfamily/HAD-like"/>
    <property type="match status" value="1"/>
</dbReference>
<dbReference type="InterPro" id="IPR036412">
    <property type="entry name" value="HAD-like_sf"/>
</dbReference>
<accession>A0ABD3PEY0</accession>
<dbReference type="Proteomes" id="UP001530400">
    <property type="component" value="Unassembled WGS sequence"/>
</dbReference>
<dbReference type="PANTHER" id="PTHR17901:SF14">
    <property type="entry name" value="MAGNESIUM-DEPENDENT PHOSPHATASE 1"/>
    <property type="match status" value="1"/>
</dbReference>
<dbReference type="SFLD" id="SFLDG01129">
    <property type="entry name" value="C1.5:_HAD__Beta-PGM__Phosphata"/>
    <property type="match status" value="1"/>
</dbReference>
<dbReference type="AlphaFoldDB" id="A0ABD3PEY0"/>
<gene>
    <name evidence="1" type="ORF">ACHAWO_004441</name>
</gene>
<dbReference type="EMBL" id="JALLPJ020000641">
    <property type="protein sequence ID" value="KAL3786623.1"/>
    <property type="molecule type" value="Genomic_DNA"/>
</dbReference>